<dbReference type="GO" id="GO:0000271">
    <property type="term" value="P:polysaccharide biosynthetic process"/>
    <property type="evidence" value="ECO:0007669"/>
    <property type="project" value="TreeGrafter"/>
</dbReference>
<evidence type="ECO:0000256" key="2">
    <source>
        <dbReference type="ARBA" id="ARBA00037999"/>
    </source>
</evidence>
<dbReference type="SUPFAM" id="SSF53383">
    <property type="entry name" value="PLP-dependent transferases"/>
    <property type="match status" value="1"/>
</dbReference>
<dbReference type="OrthoDB" id="9777744at2"/>
<dbReference type="InterPro" id="IPR015422">
    <property type="entry name" value="PyrdxlP-dep_Trfase_small"/>
</dbReference>
<name>I1E337_9GAMM</name>
<proteinExistence type="inferred from homology"/>
<dbReference type="RefSeq" id="WP_008224526.1">
    <property type="nucleotide sequence ID" value="NZ_BAFK01000039.1"/>
</dbReference>
<dbReference type="InterPro" id="IPR000653">
    <property type="entry name" value="DegT/StrS_aminotransferase"/>
</dbReference>
<evidence type="ECO:0008006" key="6">
    <source>
        <dbReference type="Google" id="ProtNLM"/>
    </source>
</evidence>
<dbReference type="Gene3D" id="3.40.640.10">
    <property type="entry name" value="Type I PLP-dependent aspartate aminotransferase-like (Major domain)"/>
    <property type="match status" value="1"/>
</dbReference>
<dbReference type="EMBL" id="BAFK01000039">
    <property type="protein sequence ID" value="GAB60715.1"/>
    <property type="molecule type" value="Genomic_DNA"/>
</dbReference>
<sequence length="372" mass="41875">MDVKFAPVMANAADFPEAIIRATPGFGFSDVGLLWQKLQLGQCTYTRNGRAAIAIAAQQLQYPNQTNTVLLPAYHCPALVEPFLWLGYRVRFYPVQADLSVDAAVFQRLLTADVSHCVVVQFFGFKQNANQLITLAHAAGKRVLEDCAHGLVDFVASLQQDDPRVSARICSINKVLPTIDGGLLYLRQRQSTQPGHCSWLEELKGIAFLLKIPQRLQRLRQRTKTRKPDRISTPEPTPGFKYFRPADLNSASFRHTKWILQCSDLAAIKTKRRANYHYLVTGLAGVAAGTCLYPVIADEAPYVLPFLLRDGSHFQQLRLKKIQVLRWEEMAPSGCDITEQYRSRLIQLPCHHKLTRADLDYIIQAMAGLTEL</sequence>
<keyword evidence="1 3" id="KW-0663">Pyridoxal phosphate</keyword>
<evidence type="ECO:0000313" key="5">
    <source>
        <dbReference type="Proteomes" id="UP000004374"/>
    </source>
</evidence>
<gene>
    <name evidence="4" type="ORF">RNAN_3741</name>
</gene>
<dbReference type="GO" id="GO:0008483">
    <property type="term" value="F:transaminase activity"/>
    <property type="evidence" value="ECO:0007669"/>
    <property type="project" value="TreeGrafter"/>
</dbReference>
<dbReference type="Proteomes" id="UP000004374">
    <property type="component" value="Unassembled WGS sequence"/>
</dbReference>
<dbReference type="Pfam" id="PF01041">
    <property type="entry name" value="DegT_DnrJ_EryC1"/>
    <property type="match status" value="1"/>
</dbReference>
<dbReference type="STRING" id="562729.RNAN_3741"/>
<dbReference type="Gene3D" id="3.90.1150.10">
    <property type="entry name" value="Aspartate Aminotransferase, domain 1"/>
    <property type="match status" value="1"/>
</dbReference>
<dbReference type="PANTHER" id="PTHR30244">
    <property type="entry name" value="TRANSAMINASE"/>
    <property type="match status" value="1"/>
</dbReference>
<comment type="caution">
    <text evidence="4">The sequence shown here is derived from an EMBL/GenBank/DDBJ whole genome shotgun (WGS) entry which is preliminary data.</text>
</comment>
<evidence type="ECO:0000256" key="3">
    <source>
        <dbReference type="RuleBase" id="RU004508"/>
    </source>
</evidence>
<reference evidence="4 5" key="1">
    <citation type="journal article" date="2012" name="J. Bacteriol.">
        <title>Genome Sequence of the Protease-Producing Bacterium Rheinheimera nanhaiensis E407-8T, Isolated from Deep-Sea Sediment of the South China Sea.</title>
        <authorList>
            <person name="Zhang X.-Y."/>
            <person name="Zhang Y.-J."/>
            <person name="Qin Q.-L."/>
            <person name="Xie B.-B."/>
            <person name="Chen X.-L."/>
            <person name="Zhou B.-C."/>
            <person name="Zhang Y.-Z."/>
        </authorList>
    </citation>
    <scope>NUCLEOTIDE SEQUENCE [LARGE SCALE GENOMIC DNA]</scope>
    <source>
        <strain evidence="4 5">E407-8</strain>
    </source>
</reference>
<evidence type="ECO:0000313" key="4">
    <source>
        <dbReference type="EMBL" id="GAB60715.1"/>
    </source>
</evidence>
<dbReference type="AlphaFoldDB" id="I1E337"/>
<comment type="similarity">
    <text evidence="2 3">Belongs to the DegT/DnrJ/EryC1 family.</text>
</comment>
<protein>
    <recommendedName>
        <fullName evidence="6">DegT/DnrJ/EryC1/StrS aminotransferase</fullName>
    </recommendedName>
</protein>
<accession>I1E337</accession>
<organism evidence="4 5">
    <name type="scientific">Rheinheimera nanhaiensis E407-8</name>
    <dbReference type="NCBI Taxonomy" id="562729"/>
    <lineage>
        <taxon>Bacteria</taxon>
        <taxon>Pseudomonadati</taxon>
        <taxon>Pseudomonadota</taxon>
        <taxon>Gammaproteobacteria</taxon>
        <taxon>Chromatiales</taxon>
        <taxon>Chromatiaceae</taxon>
        <taxon>Rheinheimera</taxon>
    </lineage>
</organism>
<dbReference type="GO" id="GO:0030170">
    <property type="term" value="F:pyridoxal phosphate binding"/>
    <property type="evidence" value="ECO:0007669"/>
    <property type="project" value="TreeGrafter"/>
</dbReference>
<keyword evidence="5" id="KW-1185">Reference proteome</keyword>
<dbReference type="InterPro" id="IPR015424">
    <property type="entry name" value="PyrdxlP-dep_Trfase"/>
</dbReference>
<dbReference type="PANTHER" id="PTHR30244:SF34">
    <property type="entry name" value="DTDP-4-AMINO-4,6-DIDEOXYGALACTOSE TRANSAMINASE"/>
    <property type="match status" value="1"/>
</dbReference>
<dbReference type="InterPro" id="IPR015421">
    <property type="entry name" value="PyrdxlP-dep_Trfase_major"/>
</dbReference>
<evidence type="ECO:0000256" key="1">
    <source>
        <dbReference type="ARBA" id="ARBA00022898"/>
    </source>
</evidence>